<dbReference type="PANTHER" id="PTHR30349">
    <property type="entry name" value="PHAGE INTEGRASE-RELATED"/>
    <property type="match status" value="1"/>
</dbReference>
<dbReference type="CDD" id="cd01188">
    <property type="entry name" value="INT_RitA_C_like"/>
    <property type="match status" value="1"/>
</dbReference>
<reference evidence="9" key="1">
    <citation type="submission" date="2014-09" db="EMBL/GenBank/DDBJ databases">
        <authorList>
            <person name="Gomez-Valero L."/>
        </authorList>
    </citation>
    <scope>NUCLEOTIDE SEQUENCE [LARGE SCALE GENOMIC DNA]</scope>
    <source>
        <strain evidence="9">ATCC700992</strain>
    </source>
</reference>
<evidence type="ECO:0000256" key="5">
    <source>
        <dbReference type="PROSITE-ProRule" id="PRU01248"/>
    </source>
</evidence>
<feature type="domain" description="Core-binding (CB)" evidence="7">
    <location>
        <begin position="119"/>
        <end position="199"/>
    </location>
</feature>
<gene>
    <name evidence="8" type="ORF">LFA_2414</name>
</gene>
<dbReference type="AlphaFoldDB" id="A0A098G714"/>
<keyword evidence="1" id="KW-0159">Chromosome partition</keyword>
<dbReference type="PROSITE" id="PS51900">
    <property type="entry name" value="CB"/>
    <property type="match status" value="1"/>
</dbReference>
<evidence type="ECO:0000256" key="3">
    <source>
        <dbReference type="ARBA" id="ARBA00023125"/>
    </source>
</evidence>
<name>A0A098G714_9GAMM</name>
<evidence type="ECO:0000256" key="4">
    <source>
        <dbReference type="ARBA" id="ARBA00023172"/>
    </source>
</evidence>
<keyword evidence="4" id="KW-0233">DNA recombination</keyword>
<dbReference type="Gene3D" id="1.10.443.10">
    <property type="entry name" value="Intergrase catalytic core"/>
    <property type="match status" value="1"/>
</dbReference>
<proteinExistence type="predicted"/>
<dbReference type="RefSeq" id="WP_006871348.1">
    <property type="nucleotide sequence ID" value="NZ_LN614827.1"/>
</dbReference>
<dbReference type="InterPro" id="IPR004107">
    <property type="entry name" value="Integrase_SAM-like_N"/>
</dbReference>
<dbReference type="SUPFAM" id="SSF56349">
    <property type="entry name" value="DNA breaking-rejoining enzymes"/>
    <property type="match status" value="1"/>
</dbReference>
<dbReference type="InterPro" id="IPR002104">
    <property type="entry name" value="Integrase_catalytic"/>
</dbReference>
<evidence type="ECO:0000256" key="2">
    <source>
        <dbReference type="ARBA" id="ARBA00022908"/>
    </source>
</evidence>
<dbReference type="InterPro" id="IPR044068">
    <property type="entry name" value="CB"/>
</dbReference>
<dbReference type="GO" id="GO:0007059">
    <property type="term" value="P:chromosome segregation"/>
    <property type="evidence" value="ECO:0007669"/>
    <property type="project" value="UniProtKB-KW"/>
</dbReference>
<dbReference type="PROSITE" id="PS51898">
    <property type="entry name" value="TYR_RECOMBINASE"/>
    <property type="match status" value="1"/>
</dbReference>
<sequence>MNKVKSKKLSLDELVFGALSQLQVLKYNARSIRRYQSTWTRLITFAKKYGFKNQLCEKLILEFLALYDIRSDLPTAAYNDWRRHAEFSLKILWNYARFGYFERCKIVLDKLEIPFAMQKSLYEYKKYCIEKRYLSPNTASVSISQISLFLDFMGKRDIKTFRQIQPKDISDFICSLSRYSKKTISGIASYLRMYFKFLIYRGDLKNDLSQSVPSVSVPYQAKIPSVWDRELITKLLDTVDRSSPRGKRDYAMLLLACRLGLRLGDIRELTLDNIDWEAEMISITQGKTKAPLCLPLTNEVGNALIDYIKFARPETNYRQVFLKLTQPFTPYSKNTHFYNIVRYWRDLSGIKFRSQQHQGLHSLRHSLATYLLEDNIPFSLIADILGHASMNTTMIYAKASVETLRQVALSINEVNHVN</sequence>
<evidence type="ECO:0008006" key="10">
    <source>
        <dbReference type="Google" id="ProtNLM"/>
    </source>
</evidence>
<dbReference type="Pfam" id="PF00589">
    <property type="entry name" value="Phage_integrase"/>
    <property type="match status" value="1"/>
</dbReference>
<keyword evidence="9" id="KW-1185">Reference proteome</keyword>
<evidence type="ECO:0000259" key="6">
    <source>
        <dbReference type="PROSITE" id="PS51898"/>
    </source>
</evidence>
<dbReference type="KEGG" id="lfa:LFA_2414"/>
<dbReference type="HOGENOM" id="CLU_027562_23_4_6"/>
<dbReference type="Gene3D" id="1.10.150.130">
    <property type="match status" value="1"/>
</dbReference>
<evidence type="ECO:0000259" key="7">
    <source>
        <dbReference type="PROSITE" id="PS51900"/>
    </source>
</evidence>
<evidence type="ECO:0000313" key="9">
    <source>
        <dbReference type="Proteomes" id="UP000032430"/>
    </source>
</evidence>
<dbReference type="InterPro" id="IPR050090">
    <property type="entry name" value="Tyrosine_recombinase_XerCD"/>
</dbReference>
<dbReference type="OrthoDB" id="9801717at2"/>
<keyword evidence="3 5" id="KW-0238">DNA-binding</keyword>
<dbReference type="Pfam" id="PF02899">
    <property type="entry name" value="Phage_int_SAM_1"/>
    <property type="match status" value="1"/>
</dbReference>
<dbReference type="InterPro" id="IPR013762">
    <property type="entry name" value="Integrase-like_cat_sf"/>
</dbReference>
<dbReference type="STRING" id="1212491.LFA_2414"/>
<accession>A0A098G714</accession>
<dbReference type="InterPro" id="IPR011010">
    <property type="entry name" value="DNA_brk_join_enz"/>
</dbReference>
<evidence type="ECO:0000313" key="8">
    <source>
        <dbReference type="EMBL" id="CEG57786.1"/>
    </source>
</evidence>
<dbReference type="GO" id="GO:0003677">
    <property type="term" value="F:DNA binding"/>
    <property type="evidence" value="ECO:0007669"/>
    <property type="project" value="UniProtKB-UniRule"/>
</dbReference>
<evidence type="ECO:0000256" key="1">
    <source>
        <dbReference type="ARBA" id="ARBA00022829"/>
    </source>
</evidence>
<dbReference type="EMBL" id="LN614827">
    <property type="protein sequence ID" value="CEG57786.1"/>
    <property type="molecule type" value="Genomic_DNA"/>
</dbReference>
<dbReference type="GO" id="GO:0015074">
    <property type="term" value="P:DNA integration"/>
    <property type="evidence" value="ECO:0007669"/>
    <property type="project" value="UniProtKB-KW"/>
</dbReference>
<dbReference type="InterPro" id="IPR010998">
    <property type="entry name" value="Integrase_recombinase_N"/>
</dbReference>
<dbReference type="Proteomes" id="UP000032430">
    <property type="component" value="Chromosome I"/>
</dbReference>
<feature type="domain" description="Tyr recombinase" evidence="6">
    <location>
        <begin position="222"/>
        <end position="409"/>
    </location>
</feature>
<dbReference type="GO" id="GO:0006310">
    <property type="term" value="P:DNA recombination"/>
    <property type="evidence" value="ECO:0007669"/>
    <property type="project" value="UniProtKB-KW"/>
</dbReference>
<keyword evidence="2" id="KW-0229">DNA integration</keyword>
<organism evidence="8 9">
    <name type="scientific">Legionella fallonii LLAP-10</name>
    <dbReference type="NCBI Taxonomy" id="1212491"/>
    <lineage>
        <taxon>Bacteria</taxon>
        <taxon>Pseudomonadati</taxon>
        <taxon>Pseudomonadota</taxon>
        <taxon>Gammaproteobacteria</taxon>
        <taxon>Legionellales</taxon>
        <taxon>Legionellaceae</taxon>
        <taxon>Legionella</taxon>
    </lineage>
</organism>
<dbReference type="PANTHER" id="PTHR30349:SF81">
    <property type="entry name" value="TYROSINE RECOMBINASE XERC"/>
    <property type="match status" value="1"/>
</dbReference>
<protein>
    <recommendedName>
        <fullName evidence="10">Integrase</fullName>
    </recommendedName>
</protein>